<reference evidence="1" key="2">
    <citation type="submission" date="2021-08" db="EMBL/GenBank/DDBJ databases">
        <authorList>
            <person name="Tani A."/>
            <person name="Ola A."/>
            <person name="Ogura Y."/>
            <person name="Katsura K."/>
            <person name="Hayashi T."/>
        </authorList>
    </citation>
    <scope>NUCLEOTIDE SEQUENCE</scope>
    <source>
        <strain evidence="1">KCTC 52305</strain>
    </source>
</reference>
<sequence length="118" mass="11733">MRHFAWRARAPGWRALGLAPMLALPLLVPLSPRAGTVAVVGAPWGGSAGTVAIIARAGGAILRPGGLGNVVVARSDLPDFVARLYAAGAWLVLDPAGAGGCAPPAPSRPPSSLASGEP</sequence>
<name>A0ABQ4R3M4_9HYPH</name>
<comment type="caution">
    <text evidence="1">The sequence shown here is derived from an EMBL/GenBank/DDBJ whole genome shotgun (WGS) entry which is preliminary data.</text>
</comment>
<accession>A0ABQ4R3M4</accession>
<proteinExistence type="predicted"/>
<dbReference type="EMBL" id="BPQH01000018">
    <property type="protein sequence ID" value="GJD52242.1"/>
    <property type="molecule type" value="Genomic_DNA"/>
</dbReference>
<keyword evidence="2" id="KW-1185">Reference proteome</keyword>
<reference evidence="1" key="1">
    <citation type="journal article" date="2021" name="Front. Microbiol.">
        <title>Comprehensive Comparative Genomics and Phenotyping of Methylobacterium Species.</title>
        <authorList>
            <person name="Alessa O."/>
            <person name="Ogura Y."/>
            <person name="Fujitani Y."/>
            <person name="Takami H."/>
            <person name="Hayashi T."/>
            <person name="Sahin N."/>
            <person name="Tani A."/>
        </authorList>
    </citation>
    <scope>NUCLEOTIDE SEQUENCE</scope>
    <source>
        <strain evidence="1">KCTC 52305</strain>
    </source>
</reference>
<dbReference type="Proteomes" id="UP001055167">
    <property type="component" value="Unassembled WGS sequence"/>
</dbReference>
<dbReference type="RefSeq" id="WP_128566103.1">
    <property type="nucleotide sequence ID" value="NZ_BPQH01000018.1"/>
</dbReference>
<gene>
    <name evidence="1" type="ORF">OPKNFCMD_5005</name>
</gene>
<evidence type="ECO:0000313" key="2">
    <source>
        <dbReference type="Proteomes" id="UP001055167"/>
    </source>
</evidence>
<organism evidence="1 2">
    <name type="scientific">Methylobacterium crusticola</name>
    <dbReference type="NCBI Taxonomy" id="1697972"/>
    <lineage>
        <taxon>Bacteria</taxon>
        <taxon>Pseudomonadati</taxon>
        <taxon>Pseudomonadota</taxon>
        <taxon>Alphaproteobacteria</taxon>
        <taxon>Hyphomicrobiales</taxon>
        <taxon>Methylobacteriaceae</taxon>
        <taxon>Methylobacterium</taxon>
    </lineage>
</organism>
<protein>
    <submittedName>
        <fullName evidence="1">Uncharacterized protein</fullName>
    </submittedName>
</protein>
<evidence type="ECO:0000313" key="1">
    <source>
        <dbReference type="EMBL" id="GJD52242.1"/>
    </source>
</evidence>